<sequence length="867" mass="95430">MSKSDAMSMEIKKKHYHAFPTVDEEFKPMARKSSKSQQNLKKMDNQVKLPRGSEGVKYPGKSRVEGDWRSANASESSSWRLNVDLDARASQQKSSRDSKNQKGKGDSMETNELVKHMTHLPDYLQHAERRETVQEKALNVGVLDWRRLEKFTQKSKSWNVGGVLNTDSLSSTALDCNEKINKSNKPLSRSYPGLPPMKGKHHRAASELGISSSDFKNCAGRNDEKASEINGCAKDRDEEGMTPCANVMHDMKIDSLKVDIASLSKIRQRQHSASLKEKDNMENDGRSKRSIDPPASETNVLEMDCIAKHSGTVLFPRRRRNSSSLEASQHGDCMKMSGQDLMEAHQICSSGRNTKQLSSGIRTTETPNCLDGASQVFKSGNQLPDNDNPQKNVADPRSASKAWKFESVHQESAELASQKDPPSRRFNLSGLSRSFSYKEGKSSVGNTSTVIPGRSGLIRSADSLLIKEKQNSPSKSRFSSVRKLFDPILKYKPATSNSCVEDARVNLNSSIQSSLNGNESRPEKKPGLTFQALLQFAVLNEGPVLKFVVGNNHQILICSMKDLTSSENSVSSKRAFTFYSLEENKRKSGSWVGQGSKTKSGEFVCSEVAHMSMTWSENLTGNPVEREYVLFSSEMGNSGKENRFSDSAGRVEFAAIVSKVPIHACKHQNKYIDLVEGIVPGKRCSCGIASNDYGSTTVIIPGAIHSLPDNGEPSSLISRWRSGGSCDCGGWDVGCKLNILSNKKVSCEMPKPLDSCSTSKCFELILQGESDSNVPIFSLKPGKEGVYTVKFDSFISSLQAFSICVTFISSRAPSKPLNTSHFARHKESGELSYDQNSSSKLPPVPKVEGPGKTPRPKHLPLTPLDRV</sequence>
<accession>A0ACB9MKS0</accession>
<organism evidence="1 2">
    <name type="scientific">Melastoma candidum</name>
    <dbReference type="NCBI Taxonomy" id="119954"/>
    <lineage>
        <taxon>Eukaryota</taxon>
        <taxon>Viridiplantae</taxon>
        <taxon>Streptophyta</taxon>
        <taxon>Embryophyta</taxon>
        <taxon>Tracheophyta</taxon>
        <taxon>Spermatophyta</taxon>
        <taxon>Magnoliopsida</taxon>
        <taxon>eudicotyledons</taxon>
        <taxon>Gunneridae</taxon>
        <taxon>Pentapetalae</taxon>
        <taxon>rosids</taxon>
        <taxon>malvids</taxon>
        <taxon>Myrtales</taxon>
        <taxon>Melastomataceae</taxon>
        <taxon>Melastomatoideae</taxon>
        <taxon>Melastomateae</taxon>
        <taxon>Melastoma</taxon>
    </lineage>
</organism>
<gene>
    <name evidence="1" type="ORF">MLD38_029927</name>
</gene>
<evidence type="ECO:0000313" key="2">
    <source>
        <dbReference type="Proteomes" id="UP001057402"/>
    </source>
</evidence>
<dbReference type="Proteomes" id="UP001057402">
    <property type="component" value="Chromosome 9"/>
</dbReference>
<keyword evidence="2" id="KW-1185">Reference proteome</keyword>
<protein>
    <submittedName>
        <fullName evidence="1">Uncharacterized protein</fullName>
    </submittedName>
</protein>
<name>A0ACB9MKS0_9MYRT</name>
<proteinExistence type="predicted"/>
<reference evidence="2" key="1">
    <citation type="journal article" date="2023" name="Front. Plant Sci.">
        <title>Chromosomal-level genome assembly of Melastoma candidum provides insights into trichome evolution.</title>
        <authorList>
            <person name="Zhong Y."/>
            <person name="Wu W."/>
            <person name="Sun C."/>
            <person name="Zou P."/>
            <person name="Liu Y."/>
            <person name="Dai S."/>
            <person name="Zhou R."/>
        </authorList>
    </citation>
    <scope>NUCLEOTIDE SEQUENCE [LARGE SCALE GENOMIC DNA]</scope>
</reference>
<comment type="caution">
    <text evidence="1">The sequence shown here is derived from an EMBL/GenBank/DDBJ whole genome shotgun (WGS) entry which is preliminary data.</text>
</comment>
<evidence type="ECO:0000313" key="1">
    <source>
        <dbReference type="EMBL" id="KAI4324435.1"/>
    </source>
</evidence>
<dbReference type="EMBL" id="CM042888">
    <property type="protein sequence ID" value="KAI4324435.1"/>
    <property type="molecule type" value="Genomic_DNA"/>
</dbReference>